<dbReference type="Proteomes" id="UP000596661">
    <property type="component" value="Chromosome 5"/>
</dbReference>
<name>A0A803PMJ5_CANSA</name>
<evidence type="ECO:0000313" key="2">
    <source>
        <dbReference type="Proteomes" id="UP000596661"/>
    </source>
</evidence>
<organism evidence="1 2">
    <name type="scientific">Cannabis sativa</name>
    <name type="common">Hemp</name>
    <name type="synonym">Marijuana</name>
    <dbReference type="NCBI Taxonomy" id="3483"/>
    <lineage>
        <taxon>Eukaryota</taxon>
        <taxon>Viridiplantae</taxon>
        <taxon>Streptophyta</taxon>
        <taxon>Embryophyta</taxon>
        <taxon>Tracheophyta</taxon>
        <taxon>Spermatophyta</taxon>
        <taxon>Magnoliopsida</taxon>
        <taxon>eudicotyledons</taxon>
        <taxon>Gunneridae</taxon>
        <taxon>Pentapetalae</taxon>
        <taxon>rosids</taxon>
        <taxon>fabids</taxon>
        <taxon>Rosales</taxon>
        <taxon>Cannabaceae</taxon>
        <taxon>Cannabis</taxon>
    </lineage>
</organism>
<evidence type="ECO:0000313" key="1">
    <source>
        <dbReference type="EnsemblPlants" id="cds.evm.model.05.1733"/>
    </source>
</evidence>
<dbReference type="Gramene" id="evm.model.05.1733">
    <property type="protein sequence ID" value="cds.evm.model.05.1733"/>
    <property type="gene ID" value="evm.TU.05.1733"/>
</dbReference>
<reference evidence="1" key="1">
    <citation type="submission" date="2018-11" db="EMBL/GenBank/DDBJ databases">
        <authorList>
            <person name="Grassa J C."/>
        </authorList>
    </citation>
    <scope>NUCLEOTIDE SEQUENCE [LARGE SCALE GENOMIC DNA]</scope>
</reference>
<keyword evidence="2" id="KW-1185">Reference proteome</keyword>
<protein>
    <submittedName>
        <fullName evidence="1">Uncharacterized protein</fullName>
    </submittedName>
</protein>
<reference evidence="1" key="2">
    <citation type="submission" date="2021-03" db="UniProtKB">
        <authorList>
            <consortium name="EnsemblPlants"/>
        </authorList>
    </citation>
    <scope>IDENTIFICATION</scope>
</reference>
<dbReference type="EnsemblPlants" id="evm.model.05.1733">
    <property type="protein sequence ID" value="cds.evm.model.05.1733"/>
    <property type="gene ID" value="evm.TU.05.1733"/>
</dbReference>
<dbReference type="EMBL" id="UZAU01000544">
    <property type="status" value="NOT_ANNOTATED_CDS"/>
    <property type="molecule type" value="Genomic_DNA"/>
</dbReference>
<sequence length="87" mass="9673">MLANVDSSGIAILCHISLEWLLGWFPNSVLGWLQGKHPSEVPSRNSHLISLIGRTGVVLSSISTTSRWNSWFKSITGKTKRKERPSN</sequence>
<accession>A0A803PMJ5</accession>
<dbReference type="AlphaFoldDB" id="A0A803PMJ5"/>
<proteinExistence type="predicted"/>